<feature type="signal peptide" evidence="2">
    <location>
        <begin position="1"/>
        <end position="21"/>
    </location>
</feature>
<dbReference type="EMBL" id="JAIRAU010000059">
    <property type="protein sequence ID" value="MBZ5716000.1"/>
    <property type="molecule type" value="Genomic_DNA"/>
</dbReference>
<feature type="compositionally biased region" description="Low complexity" evidence="1">
    <location>
        <begin position="47"/>
        <end position="60"/>
    </location>
</feature>
<keyword evidence="4" id="KW-1185">Reference proteome</keyword>
<protein>
    <submittedName>
        <fullName evidence="3">Uncharacterized protein</fullName>
    </submittedName>
</protein>
<feature type="compositionally biased region" description="Low complexity" evidence="1">
    <location>
        <begin position="26"/>
        <end position="38"/>
    </location>
</feature>
<evidence type="ECO:0000256" key="2">
    <source>
        <dbReference type="SAM" id="SignalP"/>
    </source>
</evidence>
<feature type="compositionally biased region" description="Pro residues" evidence="1">
    <location>
        <begin position="87"/>
        <end position="96"/>
    </location>
</feature>
<feature type="region of interest" description="Disordered" evidence="1">
    <location>
        <begin position="18"/>
        <end position="104"/>
    </location>
</feature>
<reference evidence="3" key="1">
    <citation type="submission" date="2021-08" db="EMBL/GenBank/DDBJ databases">
        <authorList>
            <person name="Stevens D.C."/>
        </authorList>
    </citation>
    <scope>NUCLEOTIDE SEQUENCE</scope>
    <source>
        <strain evidence="3">DSM 53165</strain>
    </source>
</reference>
<evidence type="ECO:0000313" key="4">
    <source>
        <dbReference type="Proteomes" id="UP001139031"/>
    </source>
</evidence>
<keyword evidence="2" id="KW-0732">Signal</keyword>
<evidence type="ECO:0000256" key="1">
    <source>
        <dbReference type="SAM" id="MobiDB-lite"/>
    </source>
</evidence>
<feature type="compositionally biased region" description="Pro residues" evidence="1">
    <location>
        <begin position="61"/>
        <end position="81"/>
    </location>
</feature>
<evidence type="ECO:0000313" key="3">
    <source>
        <dbReference type="EMBL" id="MBZ5716000.1"/>
    </source>
</evidence>
<organism evidence="3 4">
    <name type="scientific">Nannocystis pusilla</name>
    <dbReference type="NCBI Taxonomy" id="889268"/>
    <lineage>
        <taxon>Bacteria</taxon>
        <taxon>Pseudomonadati</taxon>
        <taxon>Myxococcota</taxon>
        <taxon>Polyangia</taxon>
        <taxon>Nannocystales</taxon>
        <taxon>Nannocystaceae</taxon>
        <taxon>Nannocystis</taxon>
    </lineage>
</organism>
<proteinExistence type="predicted"/>
<dbReference type="RefSeq" id="WP_224197739.1">
    <property type="nucleotide sequence ID" value="NZ_JAIRAU010000059.1"/>
</dbReference>
<name>A0ABS7U689_9BACT</name>
<feature type="chain" id="PRO_5046624202" evidence="2">
    <location>
        <begin position="22"/>
        <end position="274"/>
    </location>
</feature>
<accession>A0ABS7U689</accession>
<gene>
    <name evidence="3" type="ORF">K7C98_42785</name>
</gene>
<dbReference type="Proteomes" id="UP001139031">
    <property type="component" value="Unassembled WGS sequence"/>
</dbReference>
<comment type="caution">
    <text evidence="3">The sequence shown here is derived from an EMBL/GenBank/DDBJ whole genome shotgun (WGS) entry which is preliminary data.</text>
</comment>
<sequence>MLYLLPAVLSLALQPAAPVPAPPAAAQPAPAVSEQPGAQPTPPTLPAQPEAPAQPAVPAQPDAPPAAPTQPTAQPHPPAQPPYADQPYPPNYPNTPLPNNNVAEGPGALPEAVSHRKLVFANFYTLNFNILTPIPSGDFTFFLGTNLRPRKNRARTFDWNTALGYQLTLSIGFADVPTFDLSPIDYFAFFVHRHHLTAMGYGGHKQRLFYSMGAGAMFALSQIGGVEGEGRLGYVFTNPEKRVKGIVGGQARLTAAFGGIPLLQLGPFIGFMAF</sequence>